<accession>A0A0G3I4R1</accession>
<gene>
    <name evidence="1" type="ORF">G293_03085</name>
</gene>
<keyword evidence="2" id="KW-1185">Reference proteome</keyword>
<protein>
    <submittedName>
        <fullName evidence="1">Uncharacterized protein</fullName>
    </submittedName>
</protein>
<sequence>MFIIFPIITYKKPNHLLVLENKNTCTSRNTLQVLHIATSYCKKTLTTLLPIMKQGSYNFFTISYCKPPPQQKGINDFLDISLGR</sequence>
<organism evidence="1 2">
    <name type="scientific">Candidatus Liberibacter africanus PTSAPSY</name>
    <dbReference type="NCBI Taxonomy" id="1277257"/>
    <lineage>
        <taxon>Bacteria</taxon>
        <taxon>Pseudomonadati</taxon>
        <taxon>Pseudomonadota</taxon>
        <taxon>Alphaproteobacteria</taxon>
        <taxon>Hyphomicrobiales</taxon>
        <taxon>Rhizobiaceae</taxon>
        <taxon>Liberibacter</taxon>
    </lineage>
</organism>
<dbReference type="Proteomes" id="UP000035503">
    <property type="component" value="Chromosome"/>
</dbReference>
<dbReference type="EMBL" id="CP004021">
    <property type="protein sequence ID" value="AKK20245.1"/>
    <property type="molecule type" value="Genomic_DNA"/>
</dbReference>
<dbReference type="AlphaFoldDB" id="A0A0G3I4R1"/>
<evidence type="ECO:0000313" key="2">
    <source>
        <dbReference type="Proteomes" id="UP000035503"/>
    </source>
</evidence>
<dbReference type="KEGG" id="lau:G293_03085"/>
<proteinExistence type="predicted"/>
<dbReference type="PATRIC" id="fig|1277257.4.peg.662"/>
<name>A0A0G3I4R1_LIBAF</name>
<reference evidence="1 2" key="1">
    <citation type="journal article" date="2015" name="Genome Announc.">
        <title>Complete Genome Sequence of 'Candidatus Liberibacter africanus,' a Bacterium Associated with Citrus Huanglongbing.</title>
        <authorList>
            <person name="Lin H."/>
            <person name="Pietersen G."/>
            <person name="Han C."/>
            <person name="Read D.A."/>
            <person name="Lou B."/>
            <person name="Gupta G."/>
            <person name="Civerolo E.L."/>
        </authorList>
    </citation>
    <scope>NUCLEOTIDE SEQUENCE [LARGE SCALE GENOMIC DNA]</scope>
    <source>
        <strain evidence="1 2">PTSAPSY</strain>
    </source>
</reference>
<evidence type="ECO:0000313" key="1">
    <source>
        <dbReference type="EMBL" id="AKK20245.1"/>
    </source>
</evidence>